<dbReference type="Pfam" id="PF00106">
    <property type="entry name" value="adh_short"/>
    <property type="match status" value="1"/>
</dbReference>
<name>A0ABN3TA42_9ACTN</name>
<organism evidence="2 3">
    <name type="scientific">Streptomyces violaceolatus</name>
    <dbReference type="NCBI Taxonomy" id="67378"/>
    <lineage>
        <taxon>Bacteria</taxon>
        <taxon>Bacillati</taxon>
        <taxon>Actinomycetota</taxon>
        <taxon>Actinomycetes</taxon>
        <taxon>Kitasatosporales</taxon>
        <taxon>Streptomycetaceae</taxon>
        <taxon>Streptomyces</taxon>
        <taxon>Streptomyces violaceoruber group</taxon>
    </lineage>
</organism>
<keyword evidence="1" id="KW-0560">Oxidoreductase</keyword>
<proteinExistence type="predicted"/>
<reference evidence="2 3" key="1">
    <citation type="journal article" date="2019" name="Int. J. Syst. Evol. Microbiol.">
        <title>The Global Catalogue of Microorganisms (GCM) 10K type strain sequencing project: providing services to taxonomists for standard genome sequencing and annotation.</title>
        <authorList>
            <consortium name="The Broad Institute Genomics Platform"/>
            <consortium name="The Broad Institute Genome Sequencing Center for Infectious Disease"/>
            <person name="Wu L."/>
            <person name="Ma J."/>
        </authorList>
    </citation>
    <scope>NUCLEOTIDE SEQUENCE [LARGE SCALE GENOMIC DNA]</scope>
    <source>
        <strain evidence="2 3">JCM 4531</strain>
    </source>
</reference>
<dbReference type="Proteomes" id="UP001499989">
    <property type="component" value="Unassembled WGS sequence"/>
</dbReference>
<dbReference type="InterPro" id="IPR002347">
    <property type="entry name" value="SDR_fam"/>
</dbReference>
<sequence length="272" mass="29345">MSKTIVITGASDGIGLAAARQLVRGGHRVVMVGRSPHKTRTAAEELGADHYTADFAHLGDVRALAAKLATRHPRIDVLMNNAGAILGERTVTEDGFEESFQVNYLAHFLLTTLLIDPLLTGGASVVQTSSNAARLSSRVDLDDLDNSRRYSPVRAYGNAKMELILFTRELHRRYHSLGLSAVAFHPGGVASGFARTSRSPVGTLFRSPVPGLFFQSPAKAAGQMLWLATSEPGRNWASGGYYEKRILRAVKAPSVAPDLLWDRSTELLGLAP</sequence>
<accession>A0ABN3TA42</accession>
<evidence type="ECO:0000256" key="1">
    <source>
        <dbReference type="ARBA" id="ARBA00023002"/>
    </source>
</evidence>
<dbReference type="PANTHER" id="PTHR43157">
    <property type="entry name" value="PHOSPHATIDYLINOSITOL-GLYCAN BIOSYNTHESIS CLASS F PROTEIN-RELATED"/>
    <property type="match status" value="1"/>
</dbReference>
<keyword evidence="3" id="KW-1185">Reference proteome</keyword>
<dbReference type="Gene3D" id="3.40.50.720">
    <property type="entry name" value="NAD(P)-binding Rossmann-like Domain"/>
    <property type="match status" value="1"/>
</dbReference>
<evidence type="ECO:0000313" key="3">
    <source>
        <dbReference type="Proteomes" id="UP001499989"/>
    </source>
</evidence>
<dbReference type="EMBL" id="BAAASK010000026">
    <property type="protein sequence ID" value="GAA2698074.1"/>
    <property type="molecule type" value="Genomic_DNA"/>
</dbReference>
<dbReference type="SUPFAM" id="SSF51735">
    <property type="entry name" value="NAD(P)-binding Rossmann-fold domains"/>
    <property type="match status" value="1"/>
</dbReference>
<dbReference type="InterPro" id="IPR036291">
    <property type="entry name" value="NAD(P)-bd_dom_sf"/>
</dbReference>
<gene>
    <name evidence="2" type="ORF">GCM10010310_63180</name>
</gene>
<dbReference type="PANTHER" id="PTHR43157:SF31">
    <property type="entry name" value="PHOSPHATIDYLINOSITOL-GLYCAN BIOSYNTHESIS CLASS F PROTEIN"/>
    <property type="match status" value="1"/>
</dbReference>
<protein>
    <submittedName>
        <fullName evidence="2">SDR family oxidoreductase</fullName>
    </submittedName>
</protein>
<evidence type="ECO:0000313" key="2">
    <source>
        <dbReference type="EMBL" id="GAA2698074.1"/>
    </source>
</evidence>
<dbReference type="PRINTS" id="PR00081">
    <property type="entry name" value="GDHRDH"/>
</dbReference>
<comment type="caution">
    <text evidence="2">The sequence shown here is derived from an EMBL/GenBank/DDBJ whole genome shotgun (WGS) entry which is preliminary data.</text>
</comment>
<dbReference type="RefSeq" id="WP_319123573.1">
    <property type="nucleotide sequence ID" value="NZ_BAAASK010000026.1"/>
</dbReference>